<dbReference type="Proteomes" id="UP001061298">
    <property type="component" value="Chromosome"/>
</dbReference>
<protein>
    <submittedName>
        <fullName evidence="2">Aspartate/glutamate racemase family protein</fullName>
    </submittedName>
</protein>
<reference evidence="2" key="1">
    <citation type="submission" date="2022-10" db="EMBL/GenBank/DDBJ databases">
        <authorList>
            <person name="Mo P."/>
        </authorList>
    </citation>
    <scope>NUCLEOTIDE SEQUENCE</scope>
    <source>
        <strain evidence="2">HUAS 13-4</strain>
    </source>
</reference>
<accession>A0ABY6DT46</accession>
<name>A0ABY6DT46_9ACTN</name>
<gene>
    <name evidence="2" type="ORF">N8I84_01290</name>
</gene>
<evidence type="ECO:0000313" key="2">
    <source>
        <dbReference type="EMBL" id="UXY17547.1"/>
    </source>
</evidence>
<comment type="similarity">
    <text evidence="1">Belongs to the HyuE racemase family.</text>
</comment>
<dbReference type="InterPro" id="IPR015942">
    <property type="entry name" value="Asp/Glu/hydantoin_racemase"/>
</dbReference>
<dbReference type="RefSeq" id="WP_263227485.1">
    <property type="nucleotide sequence ID" value="NZ_CP106793.1"/>
</dbReference>
<keyword evidence="3" id="KW-1185">Reference proteome</keyword>
<evidence type="ECO:0000313" key="3">
    <source>
        <dbReference type="Proteomes" id="UP001061298"/>
    </source>
</evidence>
<sequence length="229" mass="23567">MTATTHQPKVCVLHTVTALPAVFAALLRQEAPGVDAYHVVDESLLADTVAHGMLPRTVRRLAAYAALAEEAGACAVLVTCSSIGGAAELARPHVGIPVLRVDEPMARQAVHAGRRIAVLATLPSTLGPTEDLIRRTAAQEGADVELTTSVCPGAYEARSAGDTAEHDRLIAAEAERLAARADVLVLAQASMAQAVGSLPSDRLTVPVLTSPRSGAAQLATLPAAQAAAR</sequence>
<dbReference type="InterPro" id="IPR053714">
    <property type="entry name" value="Iso_Racemase_Enz_sf"/>
</dbReference>
<evidence type="ECO:0000256" key="1">
    <source>
        <dbReference type="ARBA" id="ARBA00038414"/>
    </source>
</evidence>
<organism evidence="2 3">
    <name type="scientific">Streptomyces cynarae</name>
    <dbReference type="NCBI Taxonomy" id="2981134"/>
    <lineage>
        <taxon>Bacteria</taxon>
        <taxon>Bacillati</taxon>
        <taxon>Actinomycetota</taxon>
        <taxon>Actinomycetes</taxon>
        <taxon>Kitasatosporales</taxon>
        <taxon>Streptomycetaceae</taxon>
        <taxon>Streptomyces</taxon>
    </lineage>
</organism>
<proteinExistence type="inferred from homology"/>
<dbReference type="Pfam" id="PF01177">
    <property type="entry name" value="Asp_Glu_race"/>
    <property type="match status" value="1"/>
</dbReference>
<dbReference type="EMBL" id="CP106793">
    <property type="protein sequence ID" value="UXY17547.1"/>
    <property type="molecule type" value="Genomic_DNA"/>
</dbReference>
<dbReference type="Gene3D" id="3.40.50.12500">
    <property type="match status" value="1"/>
</dbReference>